<comment type="subcellular location">
    <subcellularLocation>
        <location evidence="1">Secreted</location>
    </subcellularLocation>
</comment>
<accession>A0AAD9QZ54</accession>
<dbReference type="InterPro" id="IPR008835">
    <property type="entry name" value="Sclerostin/SOSTDC1"/>
</dbReference>
<evidence type="ECO:0000256" key="10">
    <source>
        <dbReference type="SAM" id="SignalP"/>
    </source>
</evidence>
<feature type="region of interest" description="Disordered" evidence="9">
    <location>
        <begin position="48"/>
        <end position="68"/>
    </location>
</feature>
<keyword evidence="7" id="KW-0325">Glycoprotein</keyword>
<evidence type="ECO:0000256" key="6">
    <source>
        <dbReference type="ARBA" id="ARBA00023157"/>
    </source>
</evidence>
<evidence type="ECO:0000256" key="8">
    <source>
        <dbReference type="PROSITE-ProRule" id="PRU00039"/>
    </source>
</evidence>
<dbReference type="Gene3D" id="2.10.90.10">
    <property type="entry name" value="Cystine-knot cytokines"/>
    <property type="match status" value="1"/>
</dbReference>
<organism evidence="12 13">
    <name type="scientific">Acropora cervicornis</name>
    <name type="common">Staghorn coral</name>
    <dbReference type="NCBI Taxonomy" id="6130"/>
    <lineage>
        <taxon>Eukaryota</taxon>
        <taxon>Metazoa</taxon>
        <taxon>Cnidaria</taxon>
        <taxon>Anthozoa</taxon>
        <taxon>Hexacorallia</taxon>
        <taxon>Scleractinia</taxon>
        <taxon>Astrocoeniina</taxon>
        <taxon>Acroporidae</taxon>
        <taxon>Acropora</taxon>
    </lineage>
</organism>
<dbReference type="PROSITE" id="PS01225">
    <property type="entry name" value="CTCK_2"/>
    <property type="match status" value="1"/>
</dbReference>
<evidence type="ECO:0000313" key="13">
    <source>
        <dbReference type="Proteomes" id="UP001249851"/>
    </source>
</evidence>
<evidence type="ECO:0000256" key="3">
    <source>
        <dbReference type="ARBA" id="ARBA00022525"/>
    </source>
</evidence>
<feature type="domain" description="CTCK" evidence="11">
    <location>
        <begin position="93"/>
        <end position="184"/>
    </location>
</feature>
<feature type="signal peptide" evidence="10">
    <location>
        <begin position="1"/>
        <end position="39"/>
    </location>
</feature>
<dbReference type="EMBL" id="JARQWQ010000008">
    <property type="protein sequence ID" value="KAK2570075.1"/>
    <property type="molecule type" value="Genomic_DNA"/>
</dbReference>
<comment type="similarity">
    <text evidence="2">Belongs to the sclerostin family.</text>
</comment>
<sequence>MSKQKKLPGRRMTLIATCWRRNLSVWVLVFMCWFGSVAGQKALEQVEDESNEAASEEATTSLTNDTAGLGKEPLETLELEQPDKTSGILNLGCTGIRFRRYVSNGFCTSRRPLRDMICDGDCLPMDQLPFFPNFSKIISRHKREWRCVADDRRTKKVKLICNDGTMRKYRVSVVRSCKCKRYTRKQNQTRPNSEK</sequence>
<evidence type="ECO:0000256" key="1">
    <source>
        <dbReference type="ARBA" id="ARBA00004613"/>
    </source>
</evidence>
<keyword evidence="13" id="KW-1185">Reference proteome</keyword>
<keyword evidence="4" id="KW-0879">Wnt signaling pathway</keyword>
<comment type="caution">
    <text evidence="8">Lacks conserved residue(s) required for the propagation of feature annotation.</text>
</comment>
<evidence type="ECO:0000313" key="12">
    <source>
        <dbReference type="EMBL" id="KAK2570075.1"/>
    </source>
</evidence>
<dbReference type="PANTHER" id="PTHR14903">
    <property type="entry name" value="SCLEROSTIN-RELATED"/>
    <property type="match status" value="1"/>
</dbReference>
<dbReference type="PANTHER" id="PTHR14903:SF6">
    <property type="entry name" value="CTCK DOMAIN-CONTAINING PROTEIN"/>
    <property type="match status" value="1"/>
</dbReference>
<dbReference type="GO" id="GO:0016055">
    <property type="term" value="P:Wnt signaling pathway"/>
    <property type="evidence" value="ECO:0007669"/>
    <property type="project" value="UniProtKB-KW"/>
</dbReference>
<reference evidence="12" key="1">
    <citation type="journal article" date="2023" name="G3 (Bethesda)">
        <title>Whole genome assembly and annotation of the endangered Caribbean coral Acropora cervicornis.</title>
        <authorList>
            <person name="Selwyn J.D."/>
            <person name="Vollmer S.V."/>
        </authorList>
    </citation>
    <scope>NUCLEOTIDE SEQUENCE</scope>
    <source>
        <strain evidence="12">K2</strain>
    </source>
</reference>
<dbReference type="SUPFAM" id="SSF57501">
    <property type="entry name" value="Cystine-knot cytokines"/>
    <property type="match status" value="1"/>
</dbReference>
<evidence type="ECO:0000259" key="11">
    <source>
        <dbReference type="PROSITE" id="PS01225"/>
    </source>
</evidence>
<dbReference type="GO" id="GO:0030178">
    <property type="term" value="P:negative regulation of Wnt signaling pathway"/>
    <property type="evidence" value="ECO:0007669"/>
    <property type="project" value="TreeGrafter"/>
</dbReference>
<dbReference type="InterPro" id="IPR029034">
    <property type="entry name" value="Cystine-knot_cytokine"/>
</dbReference>
<dbReference type="InterPro" id="IPR006207">
    <property type="entry name" value="Cys_knot_C"/>
</dbReference>
<reference evidence="12" key="2">
    <citation type="journal article" date="2023" name="Science">
        <title>Genomic signatures of disease resistance in endangered staghorn corals.</title>
        <authorList>
            <person name="Vollmer S.V."/>
            <person name="Selwyn J.D."/>
            <person name="Despard B.A."/>
            <person name="Roesel C.L."/>
        </authorList>
    </citation>
    <scope>NUCLEOTIDE SEQUENCE</scope>
    <source>
        <strain evidence="12">K2</strain>
    </source>
</reference>
<proteinExistence type="inferred from homology"/>
<dbReference type="Pfam" id="PF05463">
    <property type="entry name" value="Sclerostin"/>
    <property type="match status" value="1"/>
</dbReference>
<dbReference type="GO" id="GO:0030514">
    <property type="term" value="P:negative regulation of BMP signaling pathway"/>
    <property type="evidence" value="ECO:0007669"/>
    <property type="project" value="TreeGrafter"/>
</dbReference>
<keyword evidence="5 10" id="KW-0732">Signal</keyword>
<evidence type="ECO:0000256" key="4">
    <source>
        <dbReference type="ARBA" id="ARBA00022687"/>
    </source>
</evidence>
<dbReference type="Proteomes" id="UP001249851">
    <property type="component" value="Unassembled WGS sequence"/>
</dbReference>
<keyword evidence="6" id="KW-1015">Disulfide bond</keyword>
<protein>
    <submittedName>
        <fullName evidence="12">Sclerostin domain-containing protein 1</fullName>
    </submittedName>
</protein>
<evidence type="ECO:0000256" key="5">
    <source>
        <dbReference type="ARBA" id="ARBA00022729"/>
    </source>
</evidence>
<evidence type="ECO:0000256" key="2">
    <source>
        <dbReference type="ARBA" id="ARBA00007850"/>
    </source>
</evidence>
<evidence type="ECO:0000256" key="9">
    <source>
        <dbReference type="SAM" id="MobiDB-lite"/>
    </source>
</evidence>
<dbReference type="GO" id="GO:0036122">
    <property type="term" value="F:BMP binding"/>
    <property type="evidence" value="ECO:0007669"/>
    <property type="project" value="TreeGrafter"/>
</dbReference>
<evidence type="ECO:0000256" key="7">
    <source>
        <dbReference type="ARBA" id="ARBA00023180"/>
    </source>
</evidence>
<gene>
    <name evidence="12" type="ORF">P5673_004820</name>
</gene>
<feature type="chain" id="PRO_5042045659" evidence="10">
    <location>
        <begin position="40"/>
        <end position="195"/>
    </location>
</feature>
<name>A0AAD9QZ54_ACRCE</name>
<dbReference type="GO" id="GO:0005615">
    <property type="term" value="C:extracellular space"/>
    <property type="evidence" value="ECO:0007669"/>
    <property type="project" value="InterPro"/>
</dbReference>
<keyword evidence="3" id="KW-0964">Secreted</keyword>
<dbReference type="AlphaFoldDB" id="A0AAD9QZ54"/>
<comment type="caution">
    <text evidence="12">The sequence shown here is derived from an EMBL/GenBank/DDBJ whole genome shotgun (WGS) entry which is preliminary data.</text>
</comment>